<organism evidence="3 4">
    <name type="scientific">Gnomoniopsis smithogilvyi</name>
    <dbReference type="NCBI Taxonomy" id="1191159"/>
    <lineage>
        <taxon>Eukaryota</taxon>
        <taxon>Fungi</taxon>
        <taxon>Dikarya</taxon>
        <taxon>Ascomycota</taxon>
        <taxon>Pezizomycotina</taxon>
        <taxon>Sordariomycetes</taxon>
        <taxon>Sordariomycetidae</taxon>
        <taxon>Diaporthales</taxon>
        <taxon>Gnomoniaceae</taxon>
        <taxon>Gnomoniopsis</taxon>
    </lineage>
</organism>
<feature type="compositionally biased region" description="Basic residues" evidence="1">
    <location>
        <begin position="267"/>
        <end position="276"/>
    </location>
</feature>
<proteinExistence type="predicted"/>
<evidence type="ECO:0000313" key="4">
    <source>
        <dbReference type="Proteomes" id="UP001140453"/>
    </source>
</evidence>
<feature type="compositionally biased region" description="Low complexity" evidence="1">
    <location>
        <begin position="74"/>
        <end position="88"/>
    </location>
</feature>
<reference evidence="3" key="1">
    <citation type="submission" date="2022-10" db="EMBL/GenBank/DDBJ databases">
        <title>Tapping the CABI collections for fungal endophytes: first genome assemblies for Collariella, Neodidymelliopsis, Ascochyta clinopodiicola, Didymella pomorum, Didymosphaeria variabile, Neocosmospora piperis and Neocucurbitaria cava.</title>
        <authorList>
            <person name="Hill R."/>
        </authorList>
    </citation>
    <scope>NUCLEOTIDE SEQUENCE</scope>
    <source>
        <strain evidence="3">IMI 355082</strain>
    </source>
</reference>
<dbReference type="Proteomes" id="UP001140453">
    <property type="component" value="Unassembled WGS sequence"/>
</dbReference>
<feature type="compositionally biased region" description="Polar residues" evidence="1">
    <location>
        <begin position="145"/>
        <end position="154"/>
    </location>
</feature>
<protein>
    <submittedName>
        <fullName evidence="3">Uncharacterized protein</fullName>
    </submittedName>
</protein>
<feature type="region of interest" description="Disordered" evidence="1">
    <location>
        <begin position="1"/>
        <end position="128"/>
    </location>
</feature>
<feature type="compositionally biased region" description="Basic and acidic residues" evidence="1">
    <location>
        <begin position="255"/>
        <end position="266"/>
    </location>
</feature>
<dbReference type="OrthoDB" id="5417811at2759"/>
<feature type="transmembrane region" description="Helical" evidence="2">
    <location>
        <begin position="345"/>
        <end position="371"/>
    </location>
</feature>
<dbReference type="EMBL" id="JAPEVB010000001">
    <property type="protein sequence ID" value="KAJ4396231.1"/>
    <property type="molecule type" value="Genomic_DNA"/>
</dbReference>
<keyword evidence="2" id="KW-0812">Transmembrane</keyword>
<comment type="caution">
    <text evidence="3">The sequence shown here is derived from an EMBL/GenBank/DDBJ whole genome shotgun (WGS) entry which is preliminary data.</text>
</comment>
<feature type="compositionally biased region" description="Low complexity" evidence="1">
    <location>
        <begin position="465"/>
        <end position="477"/>
    </location>
</feature>
<feature type="region of interest" description="Disordered" evidence="1">
    <location>
        <begin position="231"/>
        <end position="291"/>
    </location>
</feature>
<feature type="compositionally biased region" description="Basic and acidic residues" evidence="1">
    <location>
        <begin position="452"/>
        <end position="463"/>
    </location>
</feature>
<evidence type="ECO:0000256" key="2">
    <source>
        <dbReference type="SAM" id="Phobius"/>
    </source>
</evidence>
<evidence type="ECO:0000313" key="3">
    <source>
        <dbReference type="EMBL" id="KAJ4396231.1"/>
    </source>
</evidence>
<keyword evidence="4" id="KW-1185">Reference proteome</keyword>
<accession>A0A9W9D1R4</accession>
<keyword evidence="2" id="KW-1133">Transmembrane helix</keyword>
<feature type="transmembrane region" description="Helical" evidence="2">
    <location>
        <begin position="313"/>
        <end position="333"/>
    </location>
</feature>
<feature type="region of interest" description="Disordered" evidence="1">
    <location>
        <begin position="512"/>
        <end position="535"/>
    </location>
</feature>
<sequence>MFSRVILRRVDPVSAASGQADDIENQPLSPRFEEHQPEPQMTERSQGPLSRLMPRRPTIPSRFRFSNSTEATSAAGADLPGDAPGARASRANTHPALRPSSSHYPDDDDESLFDRDTQRESTLPSRYSVVVDLPSTRLHLPGLQRTWTQGSNGPPTARPADIGRPPLSPPCRPHTPPNAIVTEPQRAYAQPQASTTRLGSEEADGLYRVGDRRSRGAFTGADPAEAQLAELAEDGRRRRQRSGSGRAGRQRHERRRSDETPEQREERRRHRRARAQRIRDIEDGDEEGSERPHPKHFLFCFPWIKSRKVRSQILQCFVSGSFLVLLLTVYLALSATKNISNSEFSVLLILIILFATIFFCQGLIRLCLLIFRPKPTEERRRSRLPQMYGPSGYAVPRQPIRVVLARDEEAAGIESDATKTNPPAYGLWRESVRVDPNRIFWQRNTAAPPPTIEERELSEREGESSDSSAVEEGSSGSRRPPSYASEDGVSYIIEARPRSTLVPLGPEIVAMPNRMPSPLPIHPSEVGRIATPPSR</sequence>
<feature type="compositionally biased region" description="Pro residues" evidence="1">
    <location>
        <begin position="166"/>
        <end position="176"/>
    </location>
</feature>
<keyword evidence="2" id="KW-0472">Membrane</keyword>
<evidence type="ECO:0000256" key="1">
    <source>
        <dbReference type="SAM" id="MobiDB-lite"/>
    </source>
</evidence>
<gene>
    <name evidence="3" type="ORF">N0V93_000450</name>
</gene>
<feature type="region of interest" description="Disordered" evidence="1">
    <location>
        <begin position="443"/>
        <end position="485"/>
    </location>
</feature>
<feature type="region of interest" description="Disordered" evidence="1">
    <location>
        <begin position="142"/>
        <end position="207"/>
    </location>
</feature>
<name>A0A9W9D1R4_9PEZI</name>
<dbReference type="AlphaFoldDB" id="A0A9W9D1R4"/>